<organism evidence="2 3">
    <name type="scientific">Microbacterium betulae</name>
    <dbReference type="NCBI Taxonomy" id="2981139"/>
    <lineage>
        <taxon>Bacteria</taxon>
        <taxon>Bacillati</taxon>
        <taxon>Actinomycetota</taxon>
        <taxon>Actinomycetes</taxon>
        <taxon>Micrococcales</taxon>
        <taxon>Microbacteriaceae</taxon>
        <taxon>Microbacterium</taxon>
    </lineage>
</organism>
<dbReference type="RefSeq" id="WP_317138952.1">
    <property type="nucleotide sequence ID" value="NZ_CP118157.1"/>
</dbReference>
<accession>A0AA97FF37</accession>
<protein>
    <submittedName>
        <fullName evidence="2">DUF4186 domain-containing protein</fullName>
    </submittedName>
</protein>
<dbReference type="AlphaFoldDB" id="A0AA97FF37"/>
<dbReference type="KEGG" id="mbet:N8K70_13940"/>
<dbReference type="InterPro" id="IPR020378">
    <property type="entry name" value="DUF4186"/>
</dbReference>
<evidence type="ECO:0000313" key="2">
    <source>
        <dbReference type="EMBL" id="WOF22481.1"/>
    </source>
</evidence>
<feature type="region of interest" description="Disordered" evidence="1">
    <location>
        <begin position="123"/>
        <end position="153"/>
    </location>
</feature>
<name>A0AA97FF37_9MICO</name>
<dbReference type="Pfam" id="PF13811">
    <property type="entry name" value="DUF4186"/>
    <property type="match status" value="1"/>
</dbReference>
<evidence type="ECO:0000313" key="3">
    <source>
        <dbReference type="Proteomes" id="UP001305498"/>
    </source>
</evidence>
<evidence type="ECO:0000256" key="1">
    <source>
        <dbReference type="SAM" id="MobiDB-lite"/>
    </source>
</evidence>
<sequence>MDTSSAHVDEVLARVGQYPFRAKFHLRDGERRQALQHEMSVIRHHAADIVGKRLAPAHPAKDGKQTPWGGHPVFRAQHATGTCCRGCLKRLHGIRDGRELTGPERDYVVAIISRWIEKECARPHPAEVAPQRAVATRPDGRRRSDGPEQPTLF</sequence>
<dbReference type="Proteomes" id="UP001305498">
    <property type="component" value="Chromosome"/>
</dbReference>
<gene>
    <name evidence="2" type="ORF">N8K70_13940</name>
</gene>
<proteinExistence type="predicted"/>
<keyword evidence="3" id="KW-1185">Reference proteome</keyword>
<reference evidence="2 3" key="1">
    <citation type="submission" date="2023-02" db="EMBL/GenBank/DDBJ databases">
        <title>Microbacterium betulae sp. nov., isolated from birch wood.</title>
        <authorList>
            <person name="Pasciak M."/>
            <person name="Pawlik K.J."/>
            <person name="Martynowski D."/>
            <person name="Laczmanski L."/>
            <person name="Ciekot J."/>
            <person name="Szponar B."/>
            <person name="Wojcik-Fatla A."/>
            <person name="Mackiewicz B."/>
            <person name="Farian E."/>
            <person name="Cholewa G."/>
            <person name="Cholewa A."/>
            <person name="Dutkiewicz J."/>
        </authorList>
    </citation>
    <scope>NUCLEOTIDE SEQUENCE [LARGE SCALE GENOMIC DNA]</scope>
    <source>
        <strain evidence="2 3">AB</strain>
    </source>
</reference>
<dbReference type="EMBL" id="CP118157">
    <property type="protein sequence ID" value="WOF22481.1"/>
    <property type="molecule type" value="Genomic_DNA"/>
</dbReference>